<dbReference type="InterPro" id="IPR018060">
    <property type="entry name" value="HTH_AraC"/>
</dbReference>
<dbReference type="Pfam" id="PF12833">
    <property type="entry name" value="HTH_18"/>
    <property type="match status" value="1"/>
</dbReference>
<dbReference type="RefSeq" id="WP_051347662.1">
    <property type="nucleotide sequence ID" value="NZ_FNNO01000010.1"/>
</dbReference>
<gene>
    <name evidence="5" type="ORF">SAMN05444410_11096</name>
</gene>
<name>A0A8X8IGL6_9BACT</name>
<evidence type="ECO:0000256" key="3">
    <source>
        <dbReference type="ARBA" id="ARBA00023163"/>
    </source>
</evidence>
<dbReference type="PROSITE" id="PS01124">
    <property type="entry name" value="HTH_ARAC_FAMILY_2"/>
    <property type="match status" value="1"/>
</dbReference>
<dbReference type="GO" id="GO:0043565">
    <property type="term" value="F:sequence-specific DNA binding"/>
    <property type="evidence" value="ECO:0007669"/>
    <property type="project" value="InterPro"/>
</dbReference>
<dbReference type="InterPro" id="IPR020449">
    <property type="entry name" value="Tscrpt_reg_AraC-type_HTH"/>
</dbReference>
<dbReference type="SUPFAM" id="SSF51215">
    <property type="entry name" value="Regulatory protein AraC"/>
    <property type="match status" value="1"/>
</dbReference>
<evidence type="ECO:0000259" key="4">
    <source>
        <dbReference type="PROSITE" id="PS01124"/>
    </source>
</evidence>
<evidence type="ECO:0000256" key="2">
    <source>
        <dbReference type="ARBA" id="ARBA00023125"/>
    </source>
</evidence>
<evidence type="ECO:0000313" key="6">
    <source>
        <dbReference type="Proteomes" id="UP000198711"/>
    </source>
</evidence>
<keyword evidence="6" id="KW-1185">Reference proteome</keyword>
<dbReference type="Proteomes" id="UP000198711">
    <property type="component" value="Unassembled WGS sequence"/>
</dbReference>
<comment type="caution">
    <text evidence="5">The sequence shown here is derived from an EMBL/GenBank/DDBJ whole genome shotgun (WGS) entry which is preliminary data.</text>
</comment>
<sequence length="302" mass="35237">MSKRLLGHTFSLLNVDYVKLNEKWDYGNVISPYFRIYYIDEGEGLVLSNTEKIKLEEGFLYIIPSFTLCHLRCDAYLSQYFLHFFEESPVGLSLFEYNRKVIKMPALETDIANFKRLLEINPGRGINRSDNPKIYEKTIYYKSYQELNNIVSDSTYLETQGIILQLISRFLSSKQFKNKNPAPIPSKILDAISYIQLNLTSNLTVDYLAKRANLHQDYFSRIFLQFTGERPLTYIHVKRIERAQYLITTTNLSYIEIAEETGFENVSYFSKIFKKVTSLTPGQYKQQNLLKCDAITALECRS</sequence>
<dbReference type="PANTHER" id="PTHR43280">
    <property type="entry name" value="ARAC-FAMILY TRANSCRIPTIONAL REGULATOR"/>
    <property type="match status" value="1"/>
</dbReference>
<reference evidence="5 6" key="1">
    <citation type="submission" date="2016-10" db="EMBL/GenBank/DDBJ databases">
        <authorList>
            <person name="Varghese N."/>
            <person name="Submissions S."/>
        </authorList>
    </citation>
    <scope>NUCLEOTIDE SEQUENCE [LARGE SCALE GENOMIC DNA]</scope>
    <source>
        <strain evidence="5 6">DSM 25353</strain>
    </source>
</reference>
<proteinExistence type="predicted"/>
<evidence type="ECO:0000313" key="5">
    <source>
        <dbReference type="EMBL" id="SDX19049.1"/>
    </source>
</evidence>
<keyword evidence="3" id="KW-0804">Transcription</keyword>
<dbReference type="SUPFAM" id="SSF46689">
    <property type="entry name" value="Homeodomain-like"/>
    <property type="match status" value="2"/>
</dbReference>
<dbReference type="Gene3D" id="1.10.10.60">
    <property type="entry name" value="Homeodomain-like"/>
    <property type="match status" value="2"/>
</dbReference>
<accession>A0A8X8IGL6</accession>
<dbReference type="InterPro" id="IPR009057">
    <property type="entry name" value="Homeodomain-like_sf"/>
</dbReference>
<dbReference type="InterPro" id="IPR037923">
    <property type="entry name" value="HTH-like"/>
</dbReference>
<protein>
    <submittedName>
        <fullName evidence="5">Helix-turn-helix domain-containing protein</fullName>
    </submittedName>
</protein>
<evidence type="ECO:0000256" key="1">
    <source>
        <dbReference type="ARBA" id="ARBA00023015"/>
    </source>
</evidence>
<keyword evidence="2" id="KW-0238">DNA-binding</keyword>
<organism evidence="5 6">
    <name type="scientific">Hydrobacter penzbergensis</name>
    <dbReference type="NCBI Taxonomy" id="1235997"/>
    <lineage>
        <taxon>Bacteria</taxon>
        <taxon>Pseudomonadati</taxon>
        <taxon>Bacteroidota</taxon>
        <taxon>Chitinophagia</taxon>
        <taxon>Chitinophagales</taxon>
        <taxon>Chitinophagaceae</taxon>
        <taxon>Hydrobacter</taxon>
    </lineage>
</organism>
<keyword evidence="1" id="KW-0805">Transcription regulation</keyword>
<dbReference type="PRINTS" id="PR00032">
    <property type="entry name" value="HTHARAC"/>
</dbReference>
<dbReference type="EMBL" id="FNNO01000010">
    <property type="protein sequence ID" value="SDX19049.1"/>
    <property type="molecule type" value="Genomic_DNA"/>
</dbReference>
<dbReference type="AlphaFoldDB" id="A0A8X8IGL6"/>
<dbReference type="PANTHER" id="PTHR43280:SF2">
    <property type="entry name" value="HTH-TYPE TRANSCRIPTIONAL REGULATOR EXSA"/>
    <property type="match status" value="1"/>
</dbReference>
<feature type="domain" description="HTH araC/xylS-type" evidence="4">
    <location>
        <begin position="189"/>
        <end position="287"/>
    </location>
</feature>
<dbReference type="GO" id="GO:0003700">
    <property type="term" value="F:DNA-binding transcription factor activity"/>
    <property type="evidence" value="ECO:0007669"/>
    <property type="project" value="InterPro"/>
</dbReference>
<dbReference type="SMART" id="SM00342">
    <property type="entry name" value="HTH_ARAC"/>
    <property type="match status" value="1"/>
</dbReference>